<evidence type="ECO:0000313" key="4">
    <source>
        <dbReference type="EMBL" id="MDE50629.1"/>
    </source>
</evidence>
<proteinExistence type="predicted"/>
<feature type="domain" description="Ig-like" evidence="3">
    <location>
        <begin position="421"/>
        <end position="499"/>
    </location>
</feature>
<evidence type="ECO:0000256" key="2">
    <source>
        <dbReference type="SAM" id="Phobius"/>
    </source>
</evidence>
<dbReference type="PANTHER" id="PTHR46013">
    <property type="entry name" value="VASCULAR CELL ADHESION MOLECULE 1"/>
    <property type="match status" value="1"/>
</dbReference>
<feature type="compositionally biased region" description="Low complexity" evidence="1">
    <location>
        <begin position="159"/>
        <end position="176"/>
    </location>
</feature>
<feature type="compositionally biased region" description="Low complexity" evidence="1">
    <location>
        <begin position="319"/>
        <end position="328"/>
    </location>
</feature>
<dbReference type="InterPro" id="IPR007110">
    <property type="entry name" value="Ig-like_dom"/>
</dbReference>
<feature type="region of interest" description="Disordered" evidence="1">
    <location>
        <begin position="316"/>
        <end position="371"/>
    </location>
</feature>
<sequence length="526" mass="58325">MEMSLAMTTRDDSKRWPMPSSEVIKFGEALVVVVTAIGRPHWRRRPRQSNELFQLESSKIAKKQQQEEELRNRLKRNRCRQQQQQQQHSKANDAALFAEIDPSKSSSNETQPPHHRRRFRRLRRCHWFVGMAASNTGLAVICLASLLTILIGPSECQLSNGDDGGSSSSSSHSLNGDGIGKGFKQVHNSQLHSFHSNLNHQRARPIRAPASSDRQLLLLSPNGPPPIKRDKQIIQTAPATAAQTNPSSFVLNGQHQHQQQLQQQQQPSPDAPKLIPLSALDRYQEGADLRLFCSASAPKSAGRLHFEWRKNQNELLLPTNTDNSNNNNGPDRRDQAYSSDQVVDAAERGNEELDSQTLGASQSSGSGSSRRVRISMMDESASLLRVTQLEADDSGNYTCLVRNQHGFDSSTVRVNVMVKLKWIVEPPGEVRVRAGKFVQLECDASGQPAPLISWTSLKDHQTINSKVLRIDKVSTNDSGLYECRASSGGAGSVPVSGITSAQQQQRRDQNSGEQLRKIVRLIVNGK</sequence>
<dbReference type="InterPro" id="IPR013098">
    <property type="entry name" value="Ig_I-set"/>
</dbReference>
<protein>
    <submittedName>
        <fullName evidence="4">Cell adhesion molecule-related/down-regulated by oncogenes</fullName>
    </submittedName>
</protein>
<feature type="region of interest" description="Disordered" evidence="1">
    <location>
        <begin position="252"/>
        <end position="274"/>
    </location>
</feature>
<evidence type="ECO:0000256" key="1">
    <source>
        <dbReference type="SAM" id="MobiDB-lite"/>
    </source>
</evidence>
<dbReference type="InterPro" id="IPR003599">
    <property type="entry name" value="Ig_sub"/>
</dbReference>
<feature type="region of interest" description="Disordered" evidence="1">
    <location>
        <begin position="486"/>
        <end position="512"/>
    </location>
</feature>
<reference evidence="4" key="1">
    <citation type="submission" date="2018-10" db="EMBL/GenBank/DDBJ databases">
        <title>Transcriptome assembly of Aceria tosichella (Wheat curl mite) Type 2.</title>
        <authorList>
            <person name="Scully E.D."/>
            <person name="Geib S.M."/>
            <person name="Palmer N.A."/>
            <person name="Gupta A.K."/>
            <person name="Sarath G."/>
            <person name="Tatineni S."/>
        </authorList>
    </citation>
    <scope>NUCLEOTIDE SEQUENCE</scope>
    <source>
        <strain evidence="4">LincolnNE</strain>
    </source>
</reference>
<feature type="compositionally biased region" description="Low complexity" evidence="1">
    <location>
        <begin position="359"/>
        <end position="369"/>
    </location>
</feature>
<dbReference type="InterPro" id="IPR013783">
    <property type="entry name" value="Ig-like_fold"/>
</dbReference>
<dbReference type="SMART" id="SM00408">
    <property type="entry name" value="IGc2"/>
    <property type="match status" value="2"/>
</dbReference>
<dbReference type="SMART" id="SM00409">
    <property type="entry name" value="IG"/>
    <property type="match status" value="2"/>
</dbReference>
<feature type="domain" description="Ig-like" evidence="3">
    <location>
        <begin position="272"/>
        <end position="415"/>
    </location>
</feature>
<feature type="region of interest" description="Disordered" evidence="1">
    <location>
        <begin position="159"/>
        <end position="184"/>
    </location>
</feature>
<dbReference type="Gene3D" id="2.60.40.10">
    <property type="entry name" value="Immunoglobulins"/>
    <property type="match status" value="2"/>
</dbReference>
<evidence type="ECO:0000259" key="3">
    <source>
        <dbReference type="PROSITE" id="PS50835"/>
    </source>
</evidence>
<feature type="region of interest" description="Disordered" evidence="1">
    <location>
        <begin position="209"/>
        <end position="229"/>
    </location>
</feature>
<dbReference type="PROSITE" id="PS50835">
    <property type="entry name" value="IG_LIKE"/>
    <property type="match status" value="2"/>
</dbReference>
<dbReference type="InterPro" id="IPR003598">
    <property type="entry name" value="Ig_sub2"/>
</dbReference>
<keyword evidence="2" id="KW-0812">Transmembrane</keyword>
<dbReference type="SUPFAM" id="SSF48726">
    <property type="entry name" value="Immunoglobulin"/>
    <property type="match status" value="2"/>
</dbReference>
<dbReference type="PANTHER" id="PTHR46013:SF7">
    <property type="entry name" value="IG-LIKE DOMAIN-CONTAINING PROTEIN"/>
    <property type="match status" value="1"/>
</dbReference>
<organism evidence="4">
    <name type="scientific">Aceria tosichella</name>
    <name type="common">wheat curl mite</name>
    <dbReference type="NCBI Taxonomy" id="561515"/>
    <lineage>
        <taxon>Eukaryota</taxon>
        <taxon>Metazoa</taxon>
        <taxon>Ecdysozoa</taxon>
        <taxon>Arthropoda</taxon>
        <taxon>Chelicerata</taxon>
        <taxon>Arachnida</taxon>
        <taxon>Acari</taxon>
        <taxon>Acariformes</taxon>
        <taxon>Trombidiformes</taxon>
        <taxon>Prostigmata</taxon>
        <taxon>Eupodina</taxon>
        <taxon>Eriophyoidea</taxon>
        <taxon>Eriophyidae</taxon>
        <taxon>Eriophyinae</taxon>
        <taxon>Aceriini</taxon>
        <taxon>Aceria</taxon>
    </lineage>
</organism>
<accession>A0A6G1SJS6</accession>
<name>A0A6G1SJS6_9ACAR</name>
<dbReference type="InterPro" id="IPR036179">
    <property type="entry name" value="Ig-like_dom_sf"/>
</dbReference>
<keyword evidence="2" id="KW-0472">Membrane</keyword>
<dbReference type="Pfam" id="PF07679">
    <property type="entry name" value="I-set"/>
    <property type="match status" value="1"/>
</dbReference>
<feature type="region of interest" description="Disordered" evidence="1">
    <location>
        <begin position="63"/>
        <end position="92"/>
    </location>
</feature>
<dbReference type="Pfam" id="PF13927">
    <property type="entry name" value="Ig_3"/>
    <property type="match status" value="1"/>
</dbReference>
<feature type="transmembrane region" description="Helical" evidence="2">
    <location>
        <begin position="125"/>
        <end position="151"/>
    </location>
</feature>
<gene>
    <name evidence="4" type="primary">cdon</name>
    <name evidence="4" type="ORF">g.14872</name>
</gene>
<dbReference type="AlphaFoldDB" id="A0A6G1SJS6"/>
<keyword evidence="2" id="KW-1133">Transmembrane helix</keyword>
<dbReference type="EMBL" id="GGYP01005858">
    <property type="protein sequence ID" value="MDE50629.1"/>
    <property type="molecule type" value="Transcribed_RNA"/>
</dbReference>
<feature type="compositionally biased region" description="Low complexity" evidence="1">
    <location>
        <begin position="254"/>
        <end position="266"/>
    </location>
</feature>